<gene>
    <name evidence="7" type="ORF">C7B45_13165</name>
</gene>
<keyword evidence="3" id="KW-0808">Transferase</keyword>
<comment type="catalytic activity">
    <reaction evidence="1">
        <text>ATP + protein L-histidine = ADP + protein N-phospho-L-histidine.</text>
        <dbReference type="EC" id="2.7.13.3"/>
    </reaction>
</comment>
<reference evidence="7 8" key="1">
    <citation type="journal article" date="2014" name="BMC Genomics">
        <title>Comparison of environmental and isolate Sulfobacillus genomes reveals diverse carbon, sulfur, nitrogen, and hydrogen metabolisms.</title>
        <authorList>
            <person name="Justice N.B."/>
            <person name="Norman A."/>
            <person name="Brown C.T."/>
            <person name="Singh A."/>
            <person name="Thomas B.C."/>
            <person name="Banfield J.F."/>
        </authorList>
    </citation>
    <scope>NUCLEOTIDE SEQUENCE [LARGE SCALE GENOMIC DNA]</scope>
    <source>
        <strain evidence="7">AMDSBA3</strain>
    </source>
</reference>
<evidence type="ECO:0000256" key="1">
    <source>
        <dbReference type="ARBA" id="ARBA00000085"/>
    </source>
</evidence>
<keyword evidence="5" id="KW-0902">Two-component regulatory system</keyword>
<dbReference type="InterPro" id="IPR003594">
    <property type="entry name" value="HATPase_dom"/>
</dbReference>
<evidence type="ECO:0000259" key="6">
    <source>
        <dbReference type="SMART" id="SM00387"/>
    </source>
</evidence>
<dbReference type="InterPro" id="IPR050482">
    <property type="entry name" value="Sensor_HK_TwoCompSys"/>
</dbReference>
<protein>
    <recommendedName>
        <fullName evidence="2">histidine kinase</fullName>
        <ecNumber evidence="2">2.7.13.3</ecNumber>
    </recommendedName>
</protein>
<sequence length="374" mass="41749">MFCGRVSRLTSRILHSLAVAAEQCSGVGAVSIWRIDRVRHVCQRLAVSPGTGKDGRSVPCSRWCDYLPSDQEPFSVALDLLSETGRSGFVWGLPIFSDSPFLYLLCCYQAERPLDAWQAQRVSALGEIAKLVLQAQGRWLKAPVKTPWTDWPRAWQGEERARQEIASVLHGPVQTKLLILEKQVHDIREQWRGGDLEPLVRALIEVETGLEHLREDDIRRLSHRLYPDLIQVSLGAALRGLRQDFDRLIPVEVSCSPAFLEIDAPIDNQIPELTRVAIYRIVEEAVNNAIRHGQAHHMRVTLDALQDQTLQIDIVDDGSGFSPTVTAGFGLRLMTRWAQRVGGRIAVLPHTGGHVQLLVPLRMLVATGAAARED</sequence>
<dbReference type="GO" id="GO:0000160">
    <property type="term" value="P:phosphorelay signal transduction system"/>
    <property type="evidence" value="ECO:0007669"/>
    <property type="project" value="UniProtKB-KW"/>
</dbReference>
<dbReference type="InterPro" id="IPR036890">
    <property type="entry name" value="HATPase_C_sf"/>
</dbReference>
<proteinExistence type="predicted"/>
<evidence type="ECO:0000313" key="8">
    <source>
        <dbReference type="Proteomes" id="UP000241848"/>
    </source>
</evidence>
<dbReference type="PANTHER" id="PTHR24421">
    <property type="entry name" value="NITRATE/NITRITE SENSOR PROTEIN NARX-RELATED"/>
    <property type="match status" value="1"/>
</dbReference>
<dbReference type="Proteomes" id="UP000241848">
    <property type="component" value="Unassembled WGS sequence"/>
</dbReference>
<feature type="domain" description="Histidine kinase/HSP90-like ATPase" evidence="6">
    <location>
        <begin position="273"/>
        <end position="363"/>
    </location>
</feature>
<dbReference type="EC" id="2.7.13.3" evidence="2"/>
<name>A0A2T2WF28_9FIRM</name>
<dbReference type="PANTHER" id="PTHR24421:SF10">
    <property type="entry name" value="NITRATE_NITRITE SENSOR PROTEIN NARQ"/>
    <property type="match status" value="1"/>
</dbReference>
<accession>A0A2T2WF28</accession>
<comment type="caution">
    <text evidence="7">The sequence shown here is derived from an EMBL/GenBank/DDBJ whole genome shotgun (WGS) entry which is preliminary data.</text>
</comment>
<evidence type="ECO:0000256" key="5">
    <source>
        <dbReference type="ARBA" id="ARBA00023012"/>
    </source>
</evidence>
<dbReference type="AlphaFoldDB" id="A0A2T2WF28"/>
<evidence type="ECO:0000256" key="4">
    <source>
        <dbReference type="ARBA" id="ARBA00022777"/>
    </source>
</evidence>
<evidence type="ECO:0000313" key="7">
    <source>
        <dbReference type="EMBL" id="PSR20833.1"/>
    </source>
</evidence>
<dbReference type="Gene3D" id="3.30.565.10">
    <property type="entry name" value="Histidine kinase-like ATPase, C-terminal domain"/>
    <property type="match status" value="1"/>
</dbReference>
<dbReference type="CDD" id="cd16917">
    <property type="entry name" value="HATPase_UhpB-NarQ-NarX-like"/>
    <property type="match status" value="1"/>
</dbReference>
<organism evidence="7 8">
    <name type="scientific">Sulfobacillus acidophilus</name>
    <dbReference type="NCBI Taxonomy" id="53633"/>
    <lineage>
        <taxon>Bacteria</taxon>
        <taxon>Bacillati</taxon>
        <taxon>Bacillota</taxon>
        <taxon>Clostridia</taxon>
        <taxon>Eubacteriales</taxon>
        <taxon>Clostridiales Family XVII. Incertae Sedis</taxon>
        <taxon>Sulfobacillus</taxon>
    </lineage>
</organism>
<dbReference type="SMART" id="SM00387">
    <property type="entry name" value="HATPase_c"/>
    <property type="match status" value="1"/>
</dbReference>
<dbReference type="Pfam" id="PF02518">
    <property type="entry name" value="HATPase_c"/>
    <property type="match status" value="1"/>
</dbReference>
<keyword evidence="4" id="KW-0418">Kinase</keyword>
<dbReference type="GO" id="GO:0004673">
    <property type="term" value="F:protein histidine kinase activity"/>
    <property type="evidence" value="ECO:0007669"/>
    <property type="project" value="UniProtKB-EC"/>
</dbReference>
<evidence type="ECO:0000256" key="2">
    <source>
        <dbReference type="ARBA" id="ARBA00012438"/>
    </source>
</evidence>
<dbReference type="EMBL" id="PXYV01000049">
    <property type="protein sequence ID" value="PSR20833.1"/>
    <property type="molecule type" value="Genomic_DNA"/>
</dbReference>
<evidence type="ECO:0000256" key="3">
    <source>
        <dbReference type="ARBA" id="ARBA00022679"/>
    </source>
</evidence>
<dbReference type="SUPFAM" id="SSF55874">
    <property type="entry name" value="ATPase domain of HSP90 chaperone/DNA topoisomerase II/histidine kinase"/>
    <property type="match status" value="1"/>
</dbReference>